<evidence type="ECO:0000313" key="1">
    <source>
        <dbReference type="EMBL" id="CAH6721179.1"/>
    </source>
</evidence>
<keyword evidence="2" id="KW-1185">Reference proteome</keyword>
<name>A0ACA9Y8I8_9ASCO</name>
<accession>A0ACA9Y8I8</accession>
<dbReference type="EMBL" id="CALSDN010000005">
    <property type="protein sequence ID" value="CAH6721179.1"/>
    <property type="molecule type" value="Genomic_DNA"/>
</dbReference>
<evidence type="ECO:0000313" key="2">
    <source>
        <dbReference type="Proteomes" id="UP001152531"/>
    </source>
</evidence>
<gene>
    <name evidence="1" type="ORF">CLIB1444_05S05314</name>
</gene>
<organism evidence="1 2">
    <name type="scientific">[Candida] jaroonii</name>
    <dbReference type="NCBI Taxonomy" id="467808"/>
    <lineage>
        <taxon>Eukaryota</taxon>
        <taxon>Fungi</taxon>
        <taxon>Dikarya</taxon>
        <taxon>Ascomycota</taxon>
        <taxon>Saccharomycotina</taxon>
        <taxon>Pichiomycetes</taxon>
        <taxon>Debaryomycetaceae</taxon>
        <taxon>Yamadazyma</taxon>
    </lineage>
</organism>
<sequence length="72" mass="8213">MAGVKAADIVEKVFKQMLLKEGFCNERVSSERHNEEVINEELHNMKVIKKRSKSVEGCRKSFCVGQSAHSIY</sequence>
<proteinExistence type="predicted"/>
<dbReference type="Proteomes" id="UP001152531">
    <property type="component" value="Unassembled WGS sequence"/>
</dbReference>
<reference evidence="1" key="1">
    <citation type="submission" date="2022-06" db="EMBL/GenBank/DDBJ databases">
        <authorList>
            <person name="Legras J.-L."/>
            <person name="Devillers H."/>
            <person name="Grondin C."/>
        </authorList>
    </citation>
    <scope>NUCLEOTIDE SEQUENCE</scope>
    <source>
        <strain evidence="1">CLIB 1444</strain>
    </source>
</reference>
<protein>
    <submittedName>
        <fullName evidence="1">Uncharacterized protein</fullName>
    </submittedName>
</protein>
<comment type="caution">
    <text evidence="1">The sequence shown here is derived from an EMBL/GenBank/DDBJ whole genome shotgun (WGS) entry which is preliminary data.</text>
</comment>